<dbReference type="AlphaFoldDB" id="A0AA97F681"/>
<evidence type="ECO:0000256" key="3">
    <source>
        <dbReference type="ARBA" id="ARBA00023204"/>
    </source>
</evidence>
<dbReference type="Pfam" id="PF02565">
    <property type="entry name" value="RecO_C"/>
    <property type="match status" value="1"/>
</dbReference>
<dbReference type="GO" id="GO:0006302">
    <property type="term" value="P:double-strand break repair"/>
    <property type="evidence" value="ECO:0007669"/>
    <property type="project" value="TreeGrafter"/>
</dbReference>
<protein>
    <recommendedName>
        <fullName evidence="4">DNA repair protein RecO</fullName>
    </recommendedName>
    <alternativeName>
        <fullName evidence="4">Recombination protein O</fullName>
    </alternativeName>
</protein>
<dbReference type="GO" id="GO:0006310">
    <property type="term" value="P:DNA recombination"/>
    <property type="evidence" value="ECO:0007669"/>
    <property type="project" value="UniProtKB-UniRule"/>
</dbReference>
<dbReference type="HAMAP" id="MF_00201">
    <property type="entry name" value="RecO"/>
    <property type="match status" value="1"/>
</dbReference>
<dbReference type="Proteomes" id="UP001302429">
    <property type="component" value="Chromosome"/>
</dbReference>
<sequence length="245" mass="26602">MATLDFDRAILCINRRHGEYGAVVRVLTPDNGLLAGYVQGAKSRERRPLLQPGNVVSGQIRGRVATQLPAMTLELVHSRAPHYAEPLSAAGIEWACLAVGTLLPEGQSYPAIYNGFDALLNAITGAPSARGWAEALIRFELLLLSELGFGLDLETCAVTGGHENLTYVSPRTGRAVSDEGAVGYRKQLLTLPPFLISAISADRQGLRDGLALTGHFLERYFFADARKTPMQSRERLVERLEAAFA</sequence>
<dbReference type="InterPro" id="IPR003717">
    <property type="entry name" value="RecO"/>
</dbReference>
<keyword evidence="2 4" id="KW-0233">DNA recombination</keyword>
<comment type="similarity">
    <text evidence="4">Belongs to the RecO family.</text>
</comment>
<keyword evidence="1 4" id="KW-0227">DNA damage</keyword>
<dbReference type="RefSeq" id="WP_317080081.1">
    <property type="nucleotide sequence ID" value="NZ_CP136594.1"/>
</dbReference>
<accession>A0AA97F681</accession>
<dbReference type="PANTHER" id="PTHR33991">
    <property type="entry name" value="DNA REPAIR PROTEIN RECO"/>
    <property type="match status" value="1"/>
</dbReference>
<dbReference type="KEGG" id="acoa:RB602_08230"/>
<dbReference type="InterPro" id="IPR022572">
    <property type="entry name" value="DNA_rep/recomb_RecO_N"/>
</dbReference>
<organism evidence="6 7">
    <name type="scientific">Alterisphingorhabdus coralli</name>
    <dbReference type="NCBI Taxonomy" id="3071408"/>
    <lineage>
        <taxon>Bacteria</taxon>
        <taxon>Pseudomonadati</taxon>
        <taxon>Pseudomonadota</taxon>
        <taxon>Alphaproteobacteria</taxon>
        <taxon>Sphingomonadales</taxon>
        <taxon>Sphingomonadaceae</taxon>
        <taxon>Alterisphingorhabdus (ex Yan et al. 2024)</taxon>
    </lineage>
</organism>
<name>A0AA97F681_9SPHN</name>
<dbReference type="EMBL" id="CP136594">
    <property type="protein sequence ID" value="WOE73857.1"/>
    <property type="molecule type" value="Genomic_DNA"/>
</dbReference>
<dbReference type="Pfam" id="PF11967">
    <property type="entry name" value="RecO_N"/>
    <property type="match status" value="1"/>
</dbReference>
<feature type="domain" description="DNA replication/recombination mediator RecO N-terminal" evidence="5">
    <location>
        <begin position="7"/>
        <end position="77"/>
    </location>
</feature>
<dbReference type="Gene3D" id="1.20.1440.120">
    <property type="entry name" value="Recombination protein O, C-terminal domain"/>
    <property type="match status" value="1"/>
</dbReference>
<evidence type="ECO:0000256" key="1">
    <source>
        <dbReference type="ARBA" id="ARBA00022763"/>
    </source>
</evidence>
<dbReference type="GO" id="GO:0043590">
    <property type="term" value="C:bacterial nucleoid"/>
    <property type="evidence" value="ECO:0007669"/>
    <property type="project" value="TreeGrafter"/>
</dbReference>
<evidence type="ECO:0000256" key="4">
    <source>
        <dbReference type="HAMAP-Rule" id="MF_00201"/>
    </source>
</evidence>
<evidence type="ECO:0000256" key="2">
    <source>
        <dbReference type="ARBA" id="ARBA00023172"/>
    </source>
</evidence>
<proteinExistence type="inferred from homology"/>
<dbReference type="NCBIfam" id="TIGR00613">
    <property type="entry name" value="reco"/>
    <property type="match status" value="1"/>
</dbReference>
<reference evidence="6 7" key="1">
    <citation type="submission" date="2023-10" db="EMBL/GenBank/DDBJ databases">
        <title>Complete genome sequence of a Sphingomonadaceae bacterium.</title>
        <authorList>
            <person name="Yan C."/>
        </authorList>
    </citation>
    <scope>NUCLEOTIDE SEQUENCE [LARGE SCALE GENOMIC DNA]</scope>
    <source>
        <strain evidence="6 7">SCSIO 66989</strain>
    </source>
</reference>
<keyword evidence="3 4" id="KW-0234">DNA repair</keyword>
<keyword evidence="7" id="KW-1185">Reference proteome</keyword>
<evidence type="ECO:0000313" key="7">
    <source>
        <dbReference type="Proteomes" id="UP001302429"/>
    </source>
</evidence>
<comment type="function">
    <text evidence="4">Involved in DNA repair and RecF pathway recombination.</text>
</comment>
<evidence type="ECO:0000259" key="5">
    <source>
        <dbReference type="Pfam" id="PF11967"/>
    </source>
</evidence>
<dbReference type="InterPro" id="IPR042242">
    <property type="entry name" value="RecO_C"/>
</dbReference>
<dbReference type="InterPro" id="IPR037278">
    <property type="entry name" value="ARFGAP/RecO"/>
</dbReference>
<gene>
    <name evidence="4 6" type="primary">recO</name>
    <name evidence="6" type="ORF">RB602_08230</name>
</gene>
<dbReference type="PANTHER" id="PTHR33991:SF1">
    <property type="entry name" value="DNA REPAIR PROTEIN RECO"/>
    <property type="match status" value="1"/>
</dbReference>
<evidence type="ECO:0000313" key="6">
    <source>
        <dbReference type="EMBL" id="WOE73857.1"/>
    </source>
</evidence>
<dbReference type="SUPFAM" id="SSF57863">
    <property type="entry name" value="ArfGap/RecO-like zinc finger"/>
    <property type="match status" value="1"/>
</dbReference>